<comment type="caution">
    <text evidence="5">The sequence shown here is derived from an EMBL/GenBank/DDBJ whole genome shotgun (WGS) entry which is preliminary data.</text>
</comment>
<dbReference type="Gene3D" id="3.40.190.10">
    <property type="entry name" value="Periplasmic binding protein-like II"/>
    <property type="match status" value="2"/>
</dbReference>
<evidence type="ECO:0000256" key="3">
    <source>
        <dbReference type="ARBA" id="ARBA00022729"/>
    </source>
</evidence>
<keyword evidence="6" id="KW-1185">Reference proteome</keyword>
<feature type="signal peptide" evidence="4">
    <location>
        <begin position="1"/>
        <end position="24"/>
    </location>
</feature>
<evidence type="ECO:0000256" key="4">
    <source>
        <dbReference type="SAM" id="SignalP"/>
    </source>
</evidence>
<dbReference type="AlphaFoldDB" id="A0A1Q8CZ04"/>
<dbReference type="CDD" id="cd14747">
    <property type="entry name" value="PBP2_MalE"/>
    <property type="match status" value="1"/>
</dbReference>
<keyword evidence="2" id="KW-0813">Transport</keyword>
<evidence type="ECO:0000256" key="1">
    <source>
        <dbReference type="ARBA" id="ARBA00008520"/>
    </source>
</evidence>
<evidence type="ECO:0000256" key="2">
    <source>
        <dbReference type="ARBA" id="ARBA00022448"/>
    </source>
</evidence>
<dbReference type="STRING" id="1912961.BU204_01365"/>
<dbReference type="GO" id="GO:0015768">
    <property type="term" value="P:maltose transport"/>
    <property type="evidence" value="ECO:0007669"/>
    <property type="project" value="TreeGrafter"/>
</dbReference>
<dbReference type="GO" id="GO:0042956">
    <property type="term" value="P:maltodextrin transmembrane transport"/>
    <property type="evidence" value="ECO:0007669"/>
    <property type="project" value="TreeGrafter"/>
</dbReference>
<dbReference type="GO" id="GO:0055052">
    <property type="term" value="C:ATP-binding cassette (ABC) transporter complex, substrate-binding subunit-containing"/>
    <property type="evidence" value="ECO:0007669"/>
    <property type="project" value="TreeGrafter"/>
</dbReference>
<dbReference type="PROSITE" id="PS51257">
    <property type="entry name" value="PROKAR_LIPOPROTEIN"/>
    <property type="match status" value="1"/>
</dbReference>
<dbReference type="Pfam" id="PF01547">
    <property type="entry name" value="SBP_bac_1"/>
    <property type="match status" value="1"/>
</dbReference>
<comment type="similarity">
    <text evidence="1">Belongs to the bacterial solute-binding protein 1 family.</text>
</comment>
<gene>
    <name evidence="5" type="ORF">BU204_01365</name>
</gene>
<reference evidence="5 6" key="1">
    <citation type="submission" date="2016-12" db="EMBL/GenBank/DDBJ databases">
        <title>The draft genome sequence of Actinophytocola sp. 11-183.</title>
        <authorList>
            <person name="Wang W."/>
            <person name="Yuan L."/>
        </authorList>
    </citation>
    <scope>NUCLEOTIDE SEQUENCE [LARGE SCALE GENOMIC DNA]</scope>
    <source>
        <strain evidence="5 6">11-183</strain>
    </source>
</reference>
<accession>A0A1Q8CZ04</accession>
<feature type="chain" id="PRO_5038793964" evidence="4">
    <location>
        <begin position="25"/>
        <end position="424"/>
    </location>
</feature>
<dbReference type="PANTHER" id="PTHR30061:SF50">
    <property type="entry name" value="MALTOSE_MALTODEXTRIN-BINDING PERIPLASMIC PROTEIN"/>
    <property type="match status" value="1"/>
</dbReference>
<dbReference type="SUPFAM" id="SSF53850">
    <property type="entry name" value="Periplasmic binding protein-like II"/>
    <property type="match status" value="1"/>
</dbReference>
<dbReference type="PANTHER" id="PTHR30061">
    <property type="entry name" value="MALTOSE-BINDING PERIPLASMIC PROTEIN"/>
    <property type="match status" value="1"/>
</dbReference>
<dbReference type="OrthoDB" id="9795467at2"/>
<evidence type="ECO:0000313" key="5">
    <source>
        <dbReference type="EMBL" id="OLF19593.1"/>
    </source>
</evidence>
<organism evidence="5 6">
    <name type="scientific">Actinophytocola xanthii</name>
    <dbReference type="NCBI Taxonomy" id="1912961"/>
    <lineage>
        <taxon>Bacteria</taxon>
        <taxon>Bacillati</taxon>
        <taxon>Actinomycetota</taxon>
        <taxon>Actinomycetes</taxon>
        <taxon>Pseudonocardiales</taxon>
        <taxon>Pseudonocardiaceae</taxon>
    </lineage>
</organism>
<keyword evidence="3 4" id="KW-0732">Signal</keyword>
<proteinExistence type="inferred from homology"/>
<name>A0A1Q8CZ04_9PSEU</name>
<evidence type="ECO:0000313" key="6">
    <source>
        <dbReference type="Proteomes" id="UP000185596"/>
    </source>
</evidence>
<dbReference type="GO" id="GO:1901982">
    <property type="term" value="F:maltose binding"/>
    <property type="evidence" value="ECO:0007669"/>
    <property type="project" value="TreeGrafter"/>
</dbReference>
<dbReference type="Proteomes" id="UP000185596">
    <property type="component" value="Unassembled WGS sequence"/>
</dbReference>
<dbReference type="InterPro" id="IPR006059">
    <property type="entry name" value="SBP"/>
</dbReference>
<dbReference type="EMBL" id="MSIE01000001">
    <property type="protein sequence ID" value="OLF19593.1"/>
    <property type="molecule type" value="Genomic_DNA"/>
</dbReference>
<sequence>MTRGTSRRGALLAAVTAVALAATACGRDEGGNEAREGDRVGSGRASGEITVWAMGTEGEKVSVLADDFMRENPDAKVIVTPVPWDGAHNKISTAIAGRRTPDVTMLGTTWVGEFARTGALDVVPPDLVEPGDFFPGAWETGVVDDTAYGVPWYVETRLLFVNKAVARRAGVTGAPADWAGLKQAVRDLQSRGGARWGVYLQPGQTGAWQTVMPFVWQNGGDIHDGEKFTLDSAEATEALAYYRSFYDEGLSSRDRLREGEPERKLLSGEVAAFVSGPWHIGLLDELGGEGEYEVWPMPGGEGEFTSFVGGSSMSVFADAANRDGAWKFVSYLMRPEVQVTWYRTVSDLPAVQAAWEDEALAGDPLLATFGDQLDRAKAPPAIPTWEQIAAGVDTELEKLAKGTASPADAARAMQQQATAIGTGG</sequence>
<protein>
    <submittedName>
        <fullName evidence="5">ABC transporter substrate-binding protein</fullName>
    </submittedName>
</protein>